<dbReference type="InterPro" id="IPR011344">
    <property type="entry name" value="ssDNA-bd"/>
</dbReference>
<keyword evidence="4" id="KW-1185">Reference proteome</keyword>
<proteinExistence type="predicted"/>
<evidence type="ECO:0000256" key="1">
    <source>
        <dbReference type="ARBA" id="ARBA00023125"/>
    </source>
</evidence>
<dbReference type="GO" id="GO:0003697">
    <property type="term" value="F:single-stranded DNA binding"/>
    <property type="evidence" value="ECO:0007669"/>
    <property type="project" value="InterPro"/>
</dbReference>
<dbReference type="SUPFAM" id="SSF50249">
    <property type="entry name" value="Nucleic acid-binding proteins"/>
    <property type="match status" value="1"/>
</dbReference>
<dbReference type="Proteomes" id="UP000326396">
    <property type="component" value="Linkage Group LG2"/>
</dbReference>
<dbReference type="InterPro" id="IPR012340">
    <property type="entry name" value="NA-bd_OB-fold"/>
</dbReference>
<dbReference type="PROSITE" id="PS50935">
    <property type="entry name" value="SSB"/>
    <property type="match status" value="1"/>
</dbReference>
<gene>
    <name evidence="3" type="ORF">E3N88_22054</name>
</gene>
<keyword evidence="1 2" id="KW-0238">DNA-binding</keyword>
<dbReference type="GO" id="GO:0042645">
    <property type="term" value="C:mitochondrial nucleoid"/>
    <property type="evidence" value="ECO:0007669"/>
    <property type="project" value="TreeGrafter"/>
</dbReference>
<dbReference type="PANTHER" id="PTHR10302:SF18">
    <property type="entry name" value="PROTEIN OSB1, MITOCHONDRIAL"/>
    <property type="match status" value="1"/>
</dbReference>
<evidence type="ECO:0000313" key="4">
    <source>
        <dbReference type="Proteomes" id="UP000326396"/>
    </source>
</evidence>
<dbReference type="InterPro" id="IPR000424">
    <property type="entry name" value="Primosome_PriB/ssb"/>
</dbReference>
<reference evidence="3 4" key="1">
    <citation type="submission" date="2019-05" db="EMBL/GenBank/DDBJ databases">
        <title>Mikania micrantha, genome provides insights into the molecular mechanism of rapid growth.</title>
        <authorList>
            <person name="Liu B."/>
        </authorList>
    </citation>
    <scope>NUCLEOTIDE SEQUENCE [LARGE SCALE GENOMIC DNA]</scope>
    <source>
        <strain evidence="3">NLD-2019</strain>
        <tissue evidence="3">Leaf</tissue>
    </source>
</reference>
<evidence type="ECO:0000256" key="2">
    <source>
        <dbReference type="PROSITE-ProRule" id="PRU00252"/>
    </source>
</evidence>
<accession>A0A5N6NAU6</accession>
<dbReference type="AlphaFoldDB" id="A0A5N6NAU6"/>
<comment type="caution">
    <text evidence="3">The sequence shown here is derived from an EMBL/GenBank/DDBJ whole genome shotgun (WGS) entry which is preliminary data.</text>
</comment>
<protein>
    <submittedName>
        <fullName evidence="3">Uncharacterized protein</fullName>
    </submittedName>
</protein>
<dbReference type="GO" id="GO:0006264">
    <property type="term" value="P:mitochondrial DNA replication"/>
    <property type="evidence" value="ECO:0007669"/>
    <property type="project" value="TreeGrafter"/>
</dbReference>
<dbReference type="OrthoDB" id="1078367at2759"/>
<name>A0A5N6NAU6_9ASTR</name>
<organism evidence="3 4">
    <name type="scientific">Mikania micrantha</name>
    <name type="common">bitter vine</name>
    <dbReference type="NCBI Taxonomy" id="192012"/>
    <lineage>
        <taxon>Eukaryota</taxon>
        <taxon>Viridiplantae</taxon>
        <taxon>Streptophyta</taxon>
        <taxon>Embryophyta</taxon>
        <taxon>Tracheophyta</taxon>
        <taxon>Spermatophyta</taxon>
        <taxon>Magnoliopsida</taxon>
        <taxon>eudicotyledons</taxon>
        <taxon>Gunneridae</taxon>
        <taxon>Pentapetalae</taxon>
        <taxon>asterids</taxon>
        <taxon>campanulids</taxon>
        <taxon>Asterales</taxon>
        <taxon>Asteraceae</taxon>
        <taxon>Asteroideae</taxon>
        <taxon>Heliantheae alliance</taxon>
        <taxon>Eupatorieae</taxon>
        <taxon>Mikania</taxon>
    </lineage>
</organism>
<dbReference type="PANTHER" id="PTHR10302">
    <property type="entry name" value="SINGLE-STRANDED DNA-BINDING PROTEIN"/>
    <property type="match status" value="1"/>
</dbReference>
<dbReference type="EMBL" id="SZYD01000012">
    <property type="protein sequence ID" value="KAD4584453.1"/>
    <property type="molecule type" value="Genomic_DNA"/>
</dbReference>
<evidence type="ECO:0000313" key="3">
    <source>
        <dbReference type="EMBL" id="KAD4584453.1"/>
    </source>
</evidence>
<sequence length="149" mass="17591">MWGDMAELSIQHLKPNDYIYVSGYLQSFTRTLENGNIILYPKVVVKEINFVANVNQKVTNTEDQGESSLERQRKRLYLWQVFFANPYEWQDLRRCKVNPNQPDFRHKGSGEALWLSPFDPSWVIRQLELQDSRMADMCVHTSRTSTFEL</sequence>